<dbReference type="InterPro" id="IPR050603">
    <property type="entry name" value="MYST_HAT"/>
</dbReference>
<dbReference type="GeneID" id="4396558"/>
<accession>Q2GQX5</accession>
<dbReference type="GO" id="GO:0008270">
    <property type="term" value="F:zinc ion binding"/>
    <property type="evidence" value="ECO:0007669"/>
    <property type="project" value="UniProtKB-KW"/>
</dbReference>
<dbReference type="EC" id="2.3.1.48" evidence="3"/>
<evidence type="ECO:0000256" key="8">
    <source>
        <dbReference type="ARBA" id="ARBA00022990"/>
    </source>
</evidence>
<dbReference type="STRING" id="306901.Q2GQX5"/>
<keyword evidence="11" id="KW-0539">Nucleus</keyword>
<keyword evidence="10" id="KW-0804">Transcription</keyword>
<feature type="compositionally biased region" description="Pro residues" evidence="15">
    <location>
        <begin position="139"/>
        <end position="148"/>
    </location>
</feature>
<feature type="region of interest" description="Disordered" evidence="15">
    <location>
        <begin position="251"/>
        <end position="286"/>
    </location>
</feature>
<feature type="compositionally biased region" description="Low complexity" evidence="15">
    <location>
        <begin position="108"/>
        <end position="138"/>
    </location>
</feature>
<dbReference type="OrthoDB" id="787137at2759"/>
<dbReference type="eggNOG" id="KOG2747">
    <property type="taxonomic scope" value="Eukaryota"/>
</dbReference>
<feature type="compositionally biased region" description="Polar residues" evidence="15">
    <location>
        <begin position="163"/>
        <end position="203"/>
    </location>
</feature>
<evidence type="ECO:0000256" key="1">
    <source>
        <dbReference type="ARBA" id="ARBA00004123"/>
    </source>
</evidence>
<dbReference type="CDD" id="cd04301">
    <property type="entry name" value="NAT_SF"/>
    <property type="match status" value="1"/>
</dbReference>
<feature type="region of interest" description="Disordered" evidence="15">
    <location>
        <begin position="1"/>
        <end position="218"/>
    </location>
</feature>
<keyword evidence="9" id="KW-0805">Transcription regulation</keyword>
<dbReference type="GO" id="GO:0005634">
    <property type="term" value="C:nucleus"/>
    <property type="evidence" value="ECO:0007669"/>
    <property type="project" value="UniProtKB-SubCell"/>
</dbReference>
<dbReference type="InterPro" id="IPR002717">
    <property type="entry name" value="HAT_MYST-type"/>
</dbReference>
<feature type="active site" description="Proton donor/acceptor" evidence="14">
    <location>
        <position position="497"/>
    </location>
</feature>
<evidence type="ECO:0000256" key="9">
    <source>
        <dbReference type="ARBA" id="ARBA00023015"/>
    </source>
</evidence>
<dbReference type="InterPro" id="IPR036388">
    <property type="entry name" value="WH-like_DNA-bd_sf"/>
</dbReference>
<dbReference type="Gene3D" id="1.10.10.10">
    <property type="entry name" value="Winged helix-like DNA-binding domain superfamily/Winged helix DNA-binding domain"/>
    <property type="match status" value="1"/>
</dbReference>
<organism evidence="17 18">
    <name type="scientific">Chaetomium globosum (strain ATCC 6205 / CBS 148.51 / DSM 1962 / NBRC 6347 / NRRL 1970)</name>
    <name type="common">Soil fungus</name>
    <dbReference type="NCBI Taxonomy" id="306901"/>
    <lineage>
        <taxon>Eukaryota</taxon>
        <taxon>Fungi</taxon>
        <taxon>Dikarya</taxon>
        <taxon>Ascomycota</taxon>
        <taxon>Pezizomycotina</taxon>
        <taxon>Sordariomycetes</taxon>
        <taxon>Sordariomycetidae</taxon>
        <taxon>Sordariales</taxon>
        <taxon>Chaetomiaceae</taxon>
        <taxon>Chaetomium</taxon>
    </lineage>
</organism>
<sequence length="673" mass="72203">MPGHLKRKRPSGGPGPSAAARNTAATVPAPAASRRATRQSSIPPLPVPEDPEPRRRRRRVQRAGGGRGGGDGDGPPIELSPASLSPHGKENVLVHVPKPLTRMARQNAAEAPSSARPSRSKLNLSKLTKLSSPVRTITMPPPDTPQPTTPLRFPQSAGRGRHQSNNTPLVSQSVSLGRTTPITMATSATQPTQIPKRSQTQAPSDAAKSTDGATQPDRNIDKIVLGDICFPAWYSSYYGKELLGGVPGNSAKSGNGTKASGNLATSLPYEGSKEDTNRATAHGRRDRDHPGIINMLYVCPRCFKYSRELVTWWEHVHWCEKQGYLPGNKIYAHPKGKRTIMVPSHPAPKQSRGKRGSVGQRMIQEEVHDEGEWSIREVDGGDDMLFCQNLSLFGKLFLETKSVFFDVTDFKYFLLVYTSPATPPTAANATKTEAPPKDENSRSQIVGFFSKEKMSWDNNNLACILVFPPWQRKGLGSLLMGVSYEISRREGVIGGPEKPISDLGKRGYNHFWAGEICRWLLSLTPTATSLPTSTAAPANGGATAATRGEPELVVDVEACSRATWIAPDDCLGVLREMGLAGEAGTGPPPASRATRAAGANTDAAAAAEASSSAAEPTAATDQMVRRVRISQAAVREWVAKHKVSLEKACDPDGFVEGYALKGKGKAAAEEEAV</sequence>
<evidence type="ECO:0000256" key="15">
    <source>
        <dbReference type="SAM" id="MobiDB-lite"/>
    </source>
</evidence>
<gene>
    <name evidence="17" type="ORF">CHGG_09629</name>
</gene>
<comment type="similarity">
    <text evidence="2">Belongs to the MYST (SAS/MOZ) family.</text>
</comment>
<evidence type="ECO:0000313" key="18">
    <source>
        <dbReference type="Proteomes" id="UP000001056"/>
    </source>
</evidence>
<dbReference type="InParanoid" id="Q2GQX5"/>
<comment type="function">
    <text evidence="13">Catalytic component of the NuA4 histone acetyltransferase (HAT) complex which is involved in epigenetic transcriptional activation of selected genes principally by acetylation of nucleosomal histones H4, H3, H2B, H2A and H2A variant H2A.Z. Acetylates histone H4 to form H4K5ac, H4K8ac, H4K12ac and H4K16ac, histone H3 to form H3K14ac, and histone H2A to form H2AK4ac and H2AK7ac. The NuA4 complex is involved in the DNA damage response and is required for chromosome segregation. The NuA4 complex plays a direct role in repair of DNA double-strand breaks (DSBs) through homologous recombination. Recruitment to promoters depends on H3K4me. Also acetylates non-histone proteins. In addition to protein acetyltransferase, can use different acyl-CoA substrates, such as 2-hydroxyisobutanoyl-CoA (2-hydroxyisobutyryl-CoA) or (2E)-butenoyl-CoA (crotonyl-CoA), and is able to mediate protein 2-hydroxyisobutyrylation and crotonylation, respectively.</text>
</comment>
<evidence type="ECO:0000256" key="3">
    <source>
        <dbReference type="ARBA" id="ARBA00013184"/>
    </source>
</evidence>
<name>Q2GQX5_CHAGB</name>
<feature type="compositionally biased region" description="Basic residues" evidence="15">
    <location>
        <begin position="1"/>
        <end position="10"/>
    </location>
</feature>
<proteinExistence type="inferred from homology"/>
<dbReference type="GO" id="GO:0035267">
    <property type="term" value="C:NuA4 histone acetyltransferase complex"/>
    <property type="evidence" value="ECO:0007669"/>
    <property type="project" value="TreeGrafter"/>
</dbReference>
<evidence type="ECO:0000256" key="6">
    <source>
        <dbReference type="ARBA" id="ARBA00022771"/>
    </source>
</evidence>
<dbReference type="GO" id="GO:0006355">
    <property type="term" value="P:regulation of DNA-templated transcription"/>
    <property type="evidence" value="ECO:0007669"/>
    <property type="project" value="InterPro"/>
</dbReference>
<keyword evidence="8" id="KW-0007">Acetylation</keyword>
<keyword evidence="12" id="KW-0012">Acyltransferase</keyword>
<protein>
    <recommendedName>
        <fullName evidence="3">histone acetyltransferase</fullName>
        <ecNumber evidence="3">2.3.1.48</ecNumber>
    </recommendedName>
</protein>
<feature type="compositionally biased region" description="Low complexity" evidence="15">
    <location>
        <begin position="593"/>
        <end position="618"/>
    </location>
</feature>
<evidence type="ECO:0000256" key="4">
    <source>
        <dbReference type="ARBA" id="ARBA00022679"/>
    </source>
</evidence>
<feature type="compositionally biased region" description="Gly residues" evidence="15">
    <location>
        <begin position="63"/>
        <end position="73"/>
    </location>
</feature>
<dbReference type="InterPro" id="IPR016181">
    <property type="entry name" value="Acyl_CoA_acyltransferase"/>
</dbReference>
<keyword evidence="4" id="KW-0808">Transferase</keyword>
<dbReference type="VEuPathDB" id="FungiDB:CHGG_09629"/>
<dbReference type="Gene3D" id="3.30.60.60">
    <property type="entry name" value="N-acetyl transferase-like"/>
    <property type="match status" value="1"/>
</dbReference>
<keyword evidence="7" id="KW-0862">Zinc</keyword>
<feature type="compositionally biased region" description="Basic and acidic residues" evidence="15">
    <location>
        <begin position="271"/>
        <end position="286"/>
    </location>
</feature>
<feature type="compositionally biased region" description="Polar residues" evidence="15">
    <location>
        <begin position="251"/>
        <end position="265"/>
    </location>
</feature>
<evidence type="ECO:0000256" key="11">
    <source>
        <dbReference type="ARBA" id="ARBA00023242"/>
    </source>
</evidence>
<feature type="region of interest" description="Disordered" evidence="15">
    <location>
        <begin position="582"/>
        <end position="618"/>
    </location>
</feature>
<dbReference type="HOGENOM" id="CLU_011815_0_0_1"/>
<evidence type="ECO:0000256" key="14">
    <source>
        <dbReference type="PIRSR" id="PIRSR602717-51"/>
    </source>
</evidence>
<evidence type="ECO:0000256" key="7">
    <source>
        <dbReference type="ARBA" id="ARBA00022833"/>
    </source>
</evidence>
<dbReference type="PANTHER" id="PTHR10615">
    <property type="entry name" value="HISTONE ACETYLTRANSFERASE"/>
    <property type="match status" value="1"/>
</dbReference>
<dbReference type="Proteomes" id="UP000001056">
    <property type="component" value="Unassembled WGS sequence"/>
</dbReference>
<dbReference type="Pfam" id="PF01853">
    <property type="entry name" value="MOZ_SAS"/>
    <property type="match status" value="1"/>
</dbReference>
<dbReference type="SUPFAM" id="SSF55729">
    <property type="entry name" value="Acyl-CoA N-acyltransferases (Nat)"/>
    <property type="match status" value="1"/>
</dbReference>
<dbReference type="GO" id="GO:0046972">
    <property type="term" value="F:histone H4K16 acetyltransferase activity"/>
    <property type="evidence" value="ECO:0007669"/>
    <property type="project" value="TreeGrafter"/>
</dbReference>
<evidence type="ECO:0000256" key="10">
    <source>
        <dbReference type="ARBA" id="ARBA00023163"/>
    </source>
</evidence>
<dbReference type="OMA" id="WIAPDDC"/>
<feature type="region of interest" description="Disordered" evidence="15">
    <location>
        <begin position="340"/>
        <end position="359"/>
    </location>
</feature>
<keyword evidence="6" id="KW-0863">Zinc-finger</keyword>
<evidence type="ECO:0000313" key="17">
    <source>
        <dbReference type="EMBL" id="EAQ83225.1"/>
    </source>
</evidence>
<evidence type="ECO:0000256" key="5">
    <source>
        <dbReference type="ARBA" id="ARBA00022723"/>
    </source>
</evidence>
<evidence type="ECO:0000256" key="12">
    <source>
        <dbReference type="ARBA" id="ARBA00023315"/>
    </source>
</evidence>
<evidence type="ECO:0000256" key="13">
    <source>
        <dbReference type="ARBA" id="ARBA00045805"/>
    </source>
</evidence>
<feature type="domain" description="MYST-type HAT" evidence="16">
    <location>
        <begin position="215"/>
        <end position="588"/>
    </location>
</feature>
<comment type="subcellular location">
    <subcellularLocation>
        <location evidence="1">Nucleus</location>
    </subcellularLocation>
</comment>
<dbReference type="RefSeq" id="XP_001227556.1">
    <property type="nucleotide sequence ID" value="XM_001227555.1"/>
</dbReference>
<dbReference type="PROSITE" id="PS51726">
    <property type="entry name" value="MYST_HAT"/>
    <property type="match status" value="1"/>
</dbReference>
<feature type="compositionally biased region" description="Low complexity" evidence="15">
    <location>
        <begin position="16"/>
        <end position="41"/>
    </location>
</feature>
<dbReference type="Gene3D" id="3.40.630.30">
    <property type="match status" value="1"/>
</dbReference>
<evidence type="ECO:0000256" key="2">
    <source>
        <dbReference type="ARBA" id="ARBA00010107"/>
    </source>
</evidence>
<dbReference type="AlphaFoldDB" id="Q2GQX5"/>
<reference evidence="18" key="1">
    <citation type="journal article" date="2015" name="Genome Announc.">
        <title>Draft genome sequence of the cellulolytic fungus Chaetomium globosum.</title>
        <authorList>
            <person name="Cuomo C.A."/>
            <person name="Untereiner W.A."/>
            <person name="Ma L.-J."/>
            <person name="Grabherr M."/>
            <person name="Birren B.W."/>
        </authorList>
    </citation>
    <scope>NUCLEOTIDE SEQUENCE [LARGE SCALE GENOMIC DNA]</scope>
    <source>
        <strain evidence="18">ATCC 6205 / CBS 148.51 / DSM 1962 / NBRC 6347 / NRRL 1970</strain>
    </source>
</reference>
<dbReference type="FunFam" id="3.40.630.30:FF:000067">
    <property type="entry name" value="Histone acetyltransferase"/>
    <property type="match status" value="1"/>
</dbReference>
<dbReference type="EMBL" id="CH408035">
    <property type="protein sequence ID" value="EAQ83225.1"/>
    <property type="molecule type" value="Genomic_DNA"/>
</dbReference>
<keyword evidence="5" id="KW-0479">Metal-binding</keyword>
<dbReference type="PANTHER" id="PTHR10615:SF219">
    <property type="entry name" value="HISTONE ACETYLTRANSFERASE KAT5"/>
    <property type="match status" value="1"/>
</dbReference>
<evidence type="ECO:0000259" key="16">
    <source>
        <dbReference type="PROSITE" id="PS51726"/>
    </source>
</evidence>
<keyword evidence="18" id="KW-1185">Reference proteome</keyword>